<gene>
    <name evidence="2" type="ORF">DIATSA_LOCUS13929</name>
</gene>
<name>A0A9N9WKV9_9NEOP</name>
<dbReference type="EMBL" id="OU893340">
    <property type="protein sequence ID" value="CAG9796767.1"/>
    <property type="molecule type" value="Genomic_DNA"/>
</dbReference>
<proteinExistence type="predicted"/>
<keyword evidence="3" id="KW-1185">Reference proteome</keyword>
<dbReference type="Proteomes" id="UP001153714">
    <property type="component" value="Chromosome 9"/>
</dbReference>
<feature type="region of interest" description="Disordered" evidence="1">
    <location>
        <begin position="27"/>
        <end position="64"/>
    </location>
</feature>
<evidence type="ECO:0000313" key="2">
    <source>
        <dbReference type="EMBL" id="CAG9796767.1"/>
    </source>
</evidence>
<accession>A0A9N9WKV9</accession>
<evidence type="ECO:0000256" key="1">
    <source>
        <dbReference type="SAM" id="MobiDB-lite"/>
    </source>
</evidence>
<reference evidence="2" key="1">
    <citation type="submission" date="2021-12" db="EMBL/GenBank/DDBJ databases">
        <authorList>
            <person name="King R."/>
        </authorList>
    </citation>
    <scope>NUCLEOTIDE SEQUENCE</scope>
</reference>
<evidence type="ECO:0000313" key="3">
    <source>
        <dbReference type="Proteomes" id="UP001153714"/>
    </source>
</evidence>
<organism evidence="2 3">
    <name type="scientific">Diatraea saccharalis</name>
    <name type="common">sugarcane borer</name>
    <dbReference type="NCBI Taxonomy" id="40085"/>
    <lineage>
        <taxon>Eukaryota</taxon>
        <taxon>Metazoa</taxon>
        <taxon>Ecdysozoa</taxon>
        <taxon>Arthropoda</taxon>
        <taxon>Hexapoda</taxon>
        <taxon>Insecta</taxon>
        <taxon>Pterygota</taxon>
        <taxon>Neoptera</taxon>
        <taxon>Endopterygota</taxon>
        <taxon>Lepidoptera</taxon>
        <taxon>Glossata</taxon>
        <taxon>Ditrysia</taxon>
        <taxon>Pyraloidea</taxon>
        <taxon>Crambidae</taxon>
        <taxon>Crambinae</taxon>
        <taxon>Diatraea</taxon>
    </lineage>
</organism>
<reference evidence="2" key="2">
    <citation type="submission" date="2022-10" db="EMBL/GenBank/DDBJ databases">
        <authorList>
            <consortium name="ENA_rothamsted_submissions"/>
            <consortium name="culmorum"/>
            <person name="King R."/>
        </authorList>
    </citation>
    <scope>NUCLEOTIDE SEQUENCE</scope>
</reference>
<dbReference type="AlphaFoldDB" id="A0A9N9WKV9"/>
<dbReference type="OrthoDB" id="6375801at2759"/>
<sequence length="151" mass="18356">MCKRRRYNEIKNDPELLDIEKEKRRHQYLKRKKEKKVVQLKDKTLRSQREQRRRRKENSRKYRERKQANLNLIILDDTFPKEGPSVLKEEDPLQHATCPAVQRAIRKIRYKELKKRKLLISIIDALKKENASQCKKIHSLQKKLDDTKIKT</sequence>
<feature type="compositionally biased region" description="Basic and acidic residues" evidence="1">
    <location>
        <begin position="36"/>
        <end position="50"/>
    </location>
</feature>
<protein>
    <submittedName>
        <fullName evidence="2">Uncharacterized protein</fullName>
    </submittedName>
</protein>